<organism evidence="2 3">
    <name type="scientific">Rattus norvegicus</name>
    <name type="common">Rat</name>
    <dbReference type="NCBI Taxonomy" id="10116"/>
    <lineage>
        <taxon>Eukaryota</taxon>
        <taxon>Metazoa</taxon>
        <taxon>Chordata</taxon>
        <taxon>Craniata</taxon>
        <taxon>Vertebrata</taxon>
        <taxon>Euteleostomi</taxon>
        <taxon>Mammalia</taxon>
        <taxon>Eutheria</taxon>
        <taxon>Euarchontoglires</taxon>
        <taxon>Glires</taxon>
        <taxon>Rodentia</taxon>
        <taxon>Myomorpha</taxon>
        <taxon>Muroidea</taxon>
        <taxon>Muridae</taxon>
        <taxon>Murinae</taxon>
        <taxon>Rattus</taxon>
    </lineage>
</organism>
<dbReference type="RGD" id="620698">
    <property type="gene designation" value="Zyx"/>
</dbReference>
<name>A6IF75_RAT</name>
<dbReference type="EMBL" id="CH473959">
    <property type="protein sequence ID" value="EDM15511.1"/>
    <property type="molecule type" value="Genomic_DNA"/>
</dbReference>
<keyword evidence="1" id="KW-0732">Signal</keyword>
<reference evidence="3" key="1">
    <citation type="submission" date="2005-09" db="EMBL/GenBank/DDBJ databases">
        <authorList>
            <person name="Mural R.J."/>
            <person name="Li P.W."/>
            <person name="Adams M.D."/>
            <person name="Amanatides P.G."/>
            <person name="Baden-Tillson H."/>
            <person name="Barnstead M."/>
            <person name="Chin S.H."/>
            <person name="Dew I."/>
            <person name="Evans C.A."/>
            <person name="Ferriera S."/>
            <person name="Flanigan M."/>
            <person name="Fosler C."/>
            <person name="Glodek A."/>
            <person name="Gu Z."/>
            <person name="Holt R.A."/>
            <person name="Jennings D."/>
            <person name="Kraft C.L."/>
            <person name="Lu F."/>
            <person name="Nguyen T."/>
            <person name="Nusskern D.R."/>
            <person name="Pfannkoch C.M."/>
            <person name="Sitter C."/>
            <person name="Sutton G.G."/>
            <person name="Venter J.C."/>
            <person name="Wang Z."/>
            <person name="Woodage T."/>
            <person name="Zheng X.H."/>
            <person name="Zhong F."/>
        </authorList>
    </citation>
    <scope>NUCLEOTIDE SEQUENCE [LARGE SCALE GENOMIC DNA]</scope>
    <source>
        <strain>BN</strain>
        <strain evidence="3">Sprague-Dawley</strain>
    </source>
</reference>
<sequence length="65" mass="7078">MTTAVSLWMAMSFVGSATLLEPRPELKMDLLPHHRSIPHRGPPTEASPCLHPPCIPNPSLVSQVP</sequence>
<feature type="signal peptide" evidence="1">
    <location>
        <begin position="1"/>
        <end position="17"/>
    </location>
</feature>
<gene>
    <name evidence="2 4" type="primary">Zyx</name>
    <name evidence="2" type="ORF">rCG_28279</name>
</gene>
<proteinExistence type="predicted"/>
<evidence type="ECO:0000313" key="4">
    <source>
        <dbReference type="RGD" id="620698"/>
    </source>
</evidence>
<protein>
    <submittedName>
        <fullName evidence="2">Zyxin, isoform CRA_b</fullName>
    </submittedName>
</protein>
<evidence type="ECO:0000313" key="2">
    <source>
        <dbReference type="EMBL" id="EDM15511.1"/>
    </source>
</evidence>
<evidence type="ECO:0000256" key="1">
    <source>
        <dbReference type="SAM" id="SignalP"/>
    </source>
</evidence>
<evidence type="ECO:0000313" key="3">
    <source>
        <dbReference type="Proteomes" id="UP000234681"/>
    </source>
</evidence>
<dbReference type="AGR" id="RGD:620698"/>
<dbReference type="Proteomes" id="UP000234681">
    <property type="component" value="Chromosome 4"/>
</dbReference>
<feature type="chain" id="PRO_5039912874" evidence="1">
    <location>
        <begin position="18"/>
        <end position="65"/>
    </location>
</feature>
<dbReference type="AlphaFoldDB" id="A6IF75"/>
<accession>A6IF75</accession>